<feature type="disulfide bond" evidence="12">
    <location>
        <begin position="766"/>
        <end position="783"/>
    </location>
</feature>
<dbReference type="FunFam" id="2.120.10.30:FF:000241">
    <property type="entry name" value="Low-density lipoprotein receptor-related protein 6"/>
    <property type="match status" value="1"/>
</dbReference>
<dbReference type="PANTHER" id="PTHR46513">
    <property type="entry name" value="VITELLOGENIN RECEPTOR-LIKE PROTEIN-RELATED-RELATED"/>
    <property type="match status" value="1"/>
</dbReference>
<keyword evidence="2" id="KW-0964">Secreted</keyword>
<keyword evidence="10 12" id="KW-1015">Disulfide bond</keyword>
<dbReference type="InterPro" id="IPR003886">
    <property type="entry name" value="NIDO_dom"/>
</dbReference>
<feature type="domain" description="NIDO" evidence="17">
    <location>
        <begin position="105"/>
        <end position="254"/>
    </location>
</feature>
<dbReference type="PROSITE" id="PS50993">
    <property type="entry name" value="NIDOGEN_G2"/>
    <property type="match status" value="1"/>
</dbReference>
<sequence>MARGAARWSVLLGSLALVLALITPFTVALSKRDLYQYTGPGSNVLDIDDNGMVLSTEVFLKTPIAFYDKVYSSIFVNGNGVLSFARAMQRFFNIAFPLDDPVISPLYTHVDTAASGTIHWSETDSRDVLARAGGLVRSAFKDANTFVPTHVFLATWIDVGYYNERKDKVNTYQVAISSNGTHSFVELLYPENGIQWIQAESHPNGLPDAKAQAGFMSEGKMYTLRGSGTDQIQNVDKLSNVNRPGQWLFQVGPVDEGENIKTPDNIEDTMTMHQATSCRSGATTCHSKATCIDYEIGFCCSCKQGYFGNGKSCQPNDVPLRVIGRISGTLNNIEFPSRDLQCYVQTKDGRTYTALSRVPEEIGASFQLLANLGGIIGWLFAKPVSETENGYELTGGLFNHTAELNFPSTGDKVTIRSNYLGLDVFGQLKMEAEITGRLPHLERDTKVEYGDYDELYTRAQPGLIRSQSERTCKLSRGGGDEREMTFKLDQIISYQECPYAVFDPEDDTTRLKFFRGVTAYEGTEGIIRFAVNTKTTPLEEEDPCIQGRQTCGDHSSCVVDGDSFKCVCNAGYQYLYEEDGSAICVDVNECTAGNHMCSPDAQCINQEGSHMCQCRTGFTGDGRVCERLPSCEDTRCGNYEQCVMLGSTPTCICSPGFEETDQGCYPSQHAPCNEEDNCSPYGLCSFDGNRKKHVCVCMPGYVGDGYTCYSESDVTTTDEPPQPQCVVGVCWCPNGWEFRNHACVRQEGEYTTVDYRDLSCNVVNRCHPYAQCIYVTSTGDYECRCNPGYEGDGMECAKTEVSCLEVDICDLNASCQYEEPTARCVCNPGYVGDGTTCSRIDECSGNSECEKNEQCTYHPTSSRYECTCKPGYSMNMDDRCVPSDCSTNLSQCHVNAQCVPSDDGGYKCICISGYHGDGVRQCVEDHIGCNVLNNCGRNAVCAYNQTSANFACVCQPGYYGNGFTCRPQSSCRHDPNLCSSEARCVSTGENQFGCVCNEGYVGDGINCKRRSRYDSNFLLVNQGMATHRIPFMPTRQNPGNPIYIAYSQMAIALDIDCLGGKAYTSDITGNRIVQLSYNGSMAETFIPKVTSPEGLSVDWVSRNIFWTDSGKMTVAVASLVTKKRKVLVSDGLVNPRGIAVHPYRGKIFWSDWNRASPKLEWANEDGTDRAIFLQGDYVKLPNSLTIDWATDELCWADAGTFSISCIEIDTKRVTVVANQLTYPFGLAISQNHYYWTDWKTHKIEVGTKTNGERRTPLSIPAGGSGKLYGIAVVPESCPRVTNVCQYDNGRCNKNQLCLPDGQGGRTCACADDATGSCTDSRYLS</sequence>
<dbReference type="Gene3D" id="2.120.10.30">
    <property type="entry name" value="TolB, C-terminal domain"/>
    <property type="match status" value="1"/>
</dbReference>
<keyword evidence="11" id="KW-0325">Glycoprotein</keyword>
<evidence type="ECO:0000256" key="4">
    <source>
        <dbReference type="ARBA" id="ARBA00022536"/>
    </source>
</evidence>
<dbReference type="InterPro" id="IPR050778">
    <property type="entry name" value="Cueball_EGF_LRP_Nidogen"/>
</dbReference>
<feature type="domain" description="EGF-like" evidence="15">
    <location>
        <begin position="540"/>
        <end position="578"/>
    </location>
</feature>
<dbReference type="GO" id="GO:0042813">
    <property type="term" value="F:Wnt receptor activity"/>
    <property type="evidence" value="ECO:0007669"/>
    <property type="project" value="TreeGrafter"/>
</dbReference>
<evidence type="ECO:0000259" key="17">
    <source>
        <dbReference type="PROSITE" id="PS51220"/>
    </source>
</evidence>
<keyword evidence="7" id="KW-0106">Calcium</keyword>
<dbReference type="InterPro" id="IPR000033">
    <property type="entry name" value="LDLR_classB_rpt"/>
</dbReference>
<dbReference type="SMART" id="SM00179">
    <property type="entry name" value="EGF_CA"/>
    <property type="match status" value="7"/>
</dbReference>
<dbReference type="InterPro" id="IPR009017">
    <property type="entry name" value="GFP"/>
</dbReference>
<feature type="domain" description="EGF-like" evidence="15">
    <location>
        <begin position="668"/>
        <end position="709"/>
    </location>
</feature>
<dbReference type="InterPro" id="IPR000152">
    <property type="entry name" value="EGF-type_Asp/Asn_hydroxyl_site"/>
</dbReference>
<evidence type="ECO:0000256" key="5">
    <source>
        <dbReference type="ARBA" id="ARBA00022729"/>
    </source>
</evidence>
<reference evidence="18 19" key="1">
    <citation type="submission" date="2023-03" db="EMBL/GenBank/DDBJ databases">
        <title>High recombination rates correlate with genetic variation in Cardiocondyla obscurior ants.</title>
        <authorList>
            <person name="Errbii M."/>
        </authorList>
    </citation>
    <scope>NUCLEOTIDE SEQUENCE [LARGE SCALE GENOMIC DNA]</scope>
    <source>
        <strain evidence="18">Alpha-2009</strain>
        <tissue evidence="18">Whole body</tissue>
    </source>
</reference>
<evidence type="ECO:0000256" key="8">
    <source>
        <dbReference type="ARBA" id="ARBA00022869"/>
    </source>
</evidence>
<dbReference type="GO" id="GO:0005886">
    <property type="term" value="C:plasma membrane"/>
    <property type="evidence" value="ECO:0007669"/>
    <property type="project" value="TreeGrafter"/>
</dbReference>
<dbReference type="SUPFAM" id="SSF54511">
    <property type="entry name" value="GFP-like"/>
    <property type="match status" value="1"/>
</dbReference>
<dbReference type="SMART" id="SM00539">
    <property type="entry name" value="NIDO"/>
    <property type="match status" value="1"/>
</dbReference>
<evidence type="ECO:0000256" key="1">
    <source>
        <dbReference type="ARBA" id="ARBA00004302"/>
    </source>
</evidence>
<feature type="signal peptide" evidence="14">
    <location>
        <begin position="1"/>
        <end position="20"/>
    </location>
</feature>
<dbReference type="Pfam" id="PF12947">
    <property type="entry name" value="EGF_3"/>
    <property type="match status" value="5"/>
</dbReference>
<evidence type="ECO:0000256" key="9">
    <source>
        <dbReference type="ARBA" id="ARBA00022889"/>
    </source>
</evidence>
<feature type="disulfide bond" evidence="12">
    <location>
        <begin position="935"/>
        <end position="952"/>
    </location>
</feature>
<dbReference type="GO" id="GO:0060070">
    <property type="term" value="P:canonical Wnt signaling pathway"/>
    <property type="evidence" value="ECO:0007669"/>
    <property type="project" value="TreeGrafter"/>
</dbReference>
<proteinExistence type="predicted"/>
<dbReference type="Pfam" id="PF06119">
    <property type="entry name" value="NIDO"/>
    <property type="match status" value="1"/>
</dbReference>
<evidence type="ECO:0000259" key="16">
    <source>
        <dbReference type="PROSITE" id="PS50993"/>
    </source>
</evidence>
<dbReference type="SUPFAM" id="SSF63825">
    <property type="entry name" value="YWTD domain"/>
    <property type="match status" value="1"/>
</dbReference>
<comment type="caution">
    <text evidence="18">The sequence shown here is derived from an EMBL/GenBank/DDBJ whole genome shotgun (WGS) entry which is preliminary data.</text>
</comment>
<evidence type="ECO:0000256" key="11">
    <source>
        <dbReference type="ARBA" id="ARBA00023180"/>
    </source>
</evidence>
<keyword evidence="3" id="KW-0272">Extracellular matrix</keyword>
<dbReference type="InterPro" id="IPR024731">
    <property type="entry name" value="NELL2-like_EGF"/>
</dbReference>
<evidence type="ECO:0000256" key="3">
    <source>
        <dbReference type="ARBA" id="ARBA00022530"/>
    </source>
</evidence>
<dbReference type="Pfam" id="PF07474">
    <property type="entry name" value="G2F"/>
    <property type="match status" value="1"/>
</dbReference>
<name>A0AAW2FJB3_9HYME</name>
<feature type="repeat" description="LDL-receptor class B" evidence="13">
    <location>
        <begin position="1145"/>
        <end position="1190"/>
    </location>
</feature>
<dbReference type="SMART" id="SM00135">
    <property type="entry name" value="LY"/>
    <property type="match status" value="4"/>
</dbReference>
<feature type="disulfide bond" evidence="12">
    <location>
        <begin position="849"/>
        <end position="866"/>
    </location>
</feature>
<comment type="subcellular location">
    <subcellularLocation>
        <location evidence="1">Secreted</location>
        <location evidence="1">Extracellular space</location>
        <location evidence="1">Extracellular matrix</location>
        <location evidence="1">Basement membrane</location>
    </subcellularLocation>
</comment>
<dbReference type="PANTHER" id="PTHR46513:SF13">
    <property type="entry name" value="EGF-LIKE DOMAIN-CONTAINING PROTEIN"/>
    <property type="match status" value="1"/>
</dbReference>
<dbReference type="GO" id="GO:0005509">
    <property type="term" value="F:calcium ion binding"/>
    <property type="evidence" value="ECO:0007669"/>
    <property type="project" value="InterPro"/>
</dbReference>
<feature type="domain" description="EGF-like" evidence="15">
    <location>
        <begin position="882"/>
        <end position="923"/>
    </location>
</feature>
<comment type="caution">
    <text evidence="12">Lacks conserved residue(s) required for the propagation of feature annotation.</text>
</comment>
<dbReference type="InterPro" id="IPR009030">
    <property type="entry name" value="Growth_fac_rcpt_cys_sf"/>
</dbReference>
<evidence type="ECO:0000256" key="12">
    <source>
        <dbReference type="PROSITE-ProRule" id="PRU00076"/>
    </source>
</evidence>
<keyword evidence="6" id="KW-0677">Repeat</keyword>
<dbReference type="InterPro" id="IPR011042">
    <property type="entry name" value="6-blade_b-propeller_TolB-like"/>
</dbReference>
<dbReference type="SMART" id="SM00181">
    <property type="entry name" value="EGF"/>
    <property type="match status" value="12"/>
</dbReference>
<evidence type="ECO:0000256" key="6">
    <source>
        <dbReference type="ARBA" id="ARBA00022737"/>
    </source>
</evidence>
<keyword evidence="4 12" id="KW-0245">EGF-like domain</keyword>
<keyword evidence="5 14" id="KW-0732">Signal</keyword>
<feature type="domain" description="EGF-like" evidence="15">
    <location>
        <begin position="756"/>
        <end position="795"/>
    </location>
</feature>
<dbReference type="GO" id="GO:0007160">
    <property type="term" value="P:cell-matrix adhesion"/>
    <property type="evidence" value="ECO:0007669"/>
    <property type="project" value="InterPro"/>
</dbReference>
<dbReference type="Proteomes" id="UP001430953">
    <property type="component" value="Unassembled WGS sequence"/>
</dbReference>
<dbReference type="EMBL" id="JADYXP020000010">
    <property type="protein sequence ID" value="KAL0115114.1"/>
    <property type="molecule type" value="Genomic_DNA"/>
</dbReference>
<evidence type="ECO:0000259" key="15">
    <source>
        <dbReference type="PROSITE" id="PS50026"/>
    </source>
</evidence>
<dbReference type="GO" id="GO:0017147">
    <property type="term" value="F:Wnt-protein binding"/>
    <property type="evidence" value="ECO:0007669"/>
    <property type="project" value="TreeGrafter"/>
</dbReference>
<evidence type="ECO:0008006" key="20">
    <source>
        <dbReference type="Google" id="ProtNLM"/>
    </source>
</evidence>
<dbReference type="InterPro" id="IPR000742">
    <property type="entry name" value="EGF"/>
</dbReference>
<protein>
    <recommendedName>
        <fullName evidence="20">Nidogen</fullName>
    </recommendedName>
</protein>
<dbReference type="Pfam" id="PF00058">
    <property type="entry name" value="Ldl_recept_b"/>
    <property type="match status" value="2"/>
</dbReference>
<feature type="domain" description="EGF-like" evidence="15">
    <location>
        <begin position="627"/>
        <end position="665"/>
    </location>
</feature>
<dbReference type="CDD" id="cd00054">
    <property type="entry name" value="EGF_CA"/>
    <property type="match status" value="1"/>
</dbReference>
<dbReference type="CDD" id="cd00255">
    <property type="entry name" value="nidG2"/>
    <property type="match status" value="1"/>
</dbReference>
<dbReference type="PROSITE" id="PS50026">
    <property type="entry name" value="EGF_3"/>
    <property type="match status" value="10"/>
</dbReference>
<feature type="domain" description="EGF-like" evidence="15">
    <location>
        <begin position="586"/>
        <end position="626"/>
    </location>
</feature>
<evidence type="ECO:0000256" key="14">
    <source>
        <dbReference type="SAM" id="SignalP"/>
    </source>
</evidence>
<dbReference type="PROSITE" id="PS01186">
    <property type="entry name" value="EGF_2"/>
    <property type="match status" value="9"/>
</dbReference>
<feature type="domain" description="EGF-like" evidence="15">
    <location>
        <begin position="839"/>
        <end position="881"/>
    </location>
</feature>
<dbReference type="SUPFAM" id="SSF57184">
    <property type="entry name" value="Growth factor receptor domain"/>
    <property type="match status" value="2"/>
</dbReference>
<dbReference type="PROSITE" id="PS51220">
    <property type="entry name" value="NIDO"/>
    <property type="match status" value="1"/>
</dbReference>
<organism evidence="18 19">
    <name type="scientific">Cardiocondyla obscurior</name>
    <dbReference type="NCBI Taxonomy" id="286306"/>
    <lineage>
        <taxon>Eukaryota</taxon>
        <taxon>Metazoa</taxon>
        <taxon>Ecdysozoa</taxon>
        <taxon>Arthropoda</taxon>
        <taxon>Hexapoda</taxon>
        <taxon>Insecta</taxon>
        <taxon>Pterygota</taxon>
        <taxon>Neoptera</taxon>
        <taxon>Endopterygota</taxon>
        <taxon>Hymenoptera</taxon>
        <taxon>Apocrita</taxon>
        <taxon>Aculeata</taxon>
        <taxon>Formicoidea</taxon>
        <taxon>Formicidae</taxon>
        <taxon>Myrmicinae</taxon>
        <taxon>Cardiocondyla</taxon>
    </lineage>
</organism>
<accession>A0AAW2FJB3</accession>
<dbReference type="InterPro" id="IPR006605">
    <property type="entry name" value="G2_nidogen/fibulin_G2F"/>
</dbReference>
<feature type="domain" description="EGF-like" evidence="15">
    <location>
        <begin position="925"/>
        <end position="966"/>
    </location>
</feature>
<feature type="disulfide bond" evidence="12">
    <location>
        <begin position="678"/>
        <end position="695"/>
    </location>
</feature>
<evidence type="ECO:0000313" key="18">
    <source>
        <dbReference type="EMBL" id="KAL0115114.1"/>
    </source>
</evidence>
<evidence type="ECO:0000256" key="13">
    <source>
        <dbReference type="PROSITE-ProRule" id="PRU00461"/>
    </source>
</evidence>
<keyword evidence="8" id="KW-0084">Basement membrane</keyword>
<evidence type="ECO:0000256" key="2">
    <source>
        <dbReference type="ARBA" id="ARBA00022525"/>
    </source>
</evidence>
<dbReference type="PROSITE" id="PS51120">
    <property type="entry name" value="LDLRB"/>
    <property type="match status" value="2"/>
</dbReference>
<gene>
    <name evidence="18" type="ORF">PUN28_010595</name>
</gene>
<dbReference type="PROSITE" id="PS00010">
    <property type="entry name" value="ASX_HYDROXYL"/>
    <property type="match status" value="1"/>
</dbReference>
<evidence type="ECO:0000256" key="7">
    <source>
        <dbReference type="ARBA" id="ARBA00022837"/>
    </source>
</evidence>
<dbReference type="InterPro" id="IPR001881">
    <property type="entry name" value="EGF-like_Ca-bd_dom"/>
</dbReference>
<feature type="chain" id="PRO_5043329659" description="Nidogen" evidence="14">
    <location>
        <begin position="21"/>
        <end position="1324"/>
    </location>
</feature>
<dbReference type="SMART" id="SM00682">
    <property type="entry name" value="G2F"/>
    <property type="match status" value="1"/>
</dbReference>
<feature type="domain" description="EGF-like" evidence="15">
    <location>
        <begin position="967"/>
        <end position="1008"/>
    </location>
</feature>
<evidence type="ECO:0000256" key="10">
    <source>
        <dbReference type="ARBA" id="ARBA00023157"/>
    </source>
</evidence>
<dbReference type="FunFam" id="2.10.25.10:FF:000038">
    <property type="entry name" value="Fibrillin 2"/>
    <property type="match status" value="1"/>
</dbReference>
<dbReference type="GO" id="GO:0005604">
    <property type="term" value="C:basement membrane"/>
    <property type="evidence" value="ECO:0007669"/>
    <property type="project" value="UniProtKB-SubCell"/>
</dbReference>
<keyword evidence="9" id="KW-0130">Cell adhesion</keyword>
<keyword evidence="19" id="KW-1185">Reference proteome</keyword>
<feature type="repeat" description="LDL-receptor class B" evidence="13">
    <location>
        <begin position="1102"/>
        <end position="1144"/>
    </location>
</feature>
<dbReference type="Gene3D" id="2.10.25.10">
    <property type="entry name" value="Laminin"/>
    <property type="match status" value="7"/>
</dbReference>
<dbReference type="Gene3D" id="2.40.155.10">
    <property type="entry name" value="Green fluorescent protein"/>
    <property type="match status" value="1"/>
</dbReference>
<evidence type="ECO:0000313" key="19">
    <source>
        <dbReference type="Proteomes" id="UP001430953"/>
    </source>
</evidence>
<feature type="domain" description="EGF-like" evidence="15">
    <location>
        <begin position="799"/>
        <end position="838"/>
    </location>
</feature>
<feature type="domain" description="Nidogen G2 beta-barrel" evidence="16">
    <location>
        <begin position="318"/>
        <end position="545"/>
    </location>
</feature>